<proteinExistence type="predicted"/>
<feature type="region of interest" description="Disordered" evidence="1">
    <location>
        <begin position="16"/>
        <end position="45"/>
    </location>
</feature>
<evidence type="ECO:0000256" key="1">
    <source>
        <dbReference type="SAM" id="MobiDB-lite"/>
    </source>
</evidence>
<evidence type="ECO:0000256" key="2">
    <source>
        <dbReference type="SAM" id="SignalP"/>
    </source>
</evidence>
<feature type="signal peptide" evidence="2">
    <location>
        <begin position="1"/>
        <end position="20"/>
    </location>
</feature>
<reference evidence="3" key="1">
    <citation type="submission" date="2020-12" db="EMBL/GenBank/DDBJ databases">
        <authorList>
            <consortium name="Molecular Ecology Group"/>
        </authorList>
    </citation>
    <scope>NUCLEOTIDE SEQUENCE</scope>
    <source>
        <strain evidence="3">TBG_1078</strain>
    </source>
</reference>
<name>A0A811ZNM3_NYCPR</name>
<feature type="region of interest" description="Disordered" evidence="1">
    <location>
        <begin position="82"/>
        <end position="296"/>
    </location>
</feature>
<protein>
    <submittedName>
        <fullName evidence="3">(raccoon dog) hypothetical protein</fullName>
    </submittedName>
</protein>
<dbReference type="Proteomes" id="UP000645828">
    <property type="component" value="Unassembled WGS sequence"/>
</dbReference>
<dbReference type="AlphaFoldDB" id="A0A811ZNM3"/>
<sequence length="296" mass="30288">MNHRCLALPLILRLPEPAAGALRDRESPPGAPPRARSRPPTPAKSYLLGLFTPFLSPPSTPVTLSPNRKVKCEWSFAAGGPGSPLSDWWGGVRSGPQPQPQPQFQPQPQPQPSPSPAQPQPQLQPQLQVQPQPQPSAAGPAAPPRGGRGARRPTSRPDRAPEALSAAGSSARPRSGPAAPRARCPPLGPLGGAAGAPAALGAPLLARPRGAPVPRPRRGGSAGTRSPASPARRAGPAGTAGRGRGDVPRPCRGPGFPQGGGSRHSLATPSPRKGRAGSAYQKSPEPSIHLGEAIKS</sequence>
<keyword evidence="4" id="KW-1185">Reference proteome</keyword>
<feature type="chain" id="PRO_5032847097" evidence="2">
    <location>
        <begin position="21"/>
        <end position="296"/>
    </location>
</feature>
<evidence type="ECO:0000313" key="3">
    <source>
        <dbReference type="EMBL" id="CAD7690532.1"/>
    </source>
</evidence>
<organism evidence="3 4">
    <name type="scientific">Nyctereutes procyonoides</name>
    <name type="common">Raccoon dog</name>
    <name type="synonym">Canis procyonoides</name>
    <dbReference type="NCBI Taxonomy" id="34880"/>
    <lineage>
        <taxon>Eukaryota</taxon>
        <taxon>Metazoa</taxon>
        <taxon>Chordata</taxon>
        <taxon>Craniata</taxon>
        <taxon>Vertebrata</taxon>
        <taxon>Euteleostomi</taxon>
        <taxon>Mammalia</taxon>
        <taxon>Eutheria</taxon>
        <taxon>Laurasiatheria</taxon>
        <taxon>Carnivora</taxon>
        <taxon>Caniformia</taxon>
        <taxon>Canidae</taxon>
        <taxon>Nyctereutes</taxon>
    </lineage>
</organism>
<feature type="compositionally biased region" description="Low complexity" evidence="1">
    <location>
        <begin position="120"/>
        <end position="140"/>
    </location>
</feature>
<evidence type="ECO:0000313" key="4">
    <source>
        <dbReference type="Proteomes" id="UP000645828"/>
    </source>
</evidence>
<comment type="caution">
    <text evidence="3">The sequence shown here is derived from an EMBL/GenBank/DDBJ whole genome shotgun (WGS) entry which is preliminary data.</text>
</comment>
<gene>
    <name evidence="3" type="ORF">NYPRO_LOCUS23326</name>
</gene>
<feature type="compositionally biased region" description="Low complexity" evidence="1">
    <location>
        <begin position="163"/>
        <end position="185"/>
    </location>
</feature>
<dbReference type="EMBL" id="CAJHUB010000771">
    <property type="protein sequence ID" value="CAD7690532.1"/>
    <property type="molecule type" value="Genomic_DNA"/>
</dbReference>
<keyword evidence="2" id="KW-0732">Signal</keyword>
<feature type="compositionally biased region" description="Low complexity" evidence="1">
    <location>
        <begin position="223"/>
        <end position="239"/>
    </location>
</feature>
<accession>A0A811ZNM3</accession>
<feature type="compositionally biased region" description="Low complexity" evidence="1">
    <location>
        <begin position="195"/>
        <end position="212"/>
    </location>
</feature>
<feature type="compositionally biased region" description="Pro residues" evidence="1">
    <location>
        <begin position="97"/>
        <end position="119"/>
    </location>
</feature>